<dbReference type="PANTHER" id="PTHR14145:SF2">
    <property type="entry name" value="COP9 SIGNALOSOME COMPLEX SUBUNIT 1"/>
    <property type="match status" value="1"/>
</dbReference>
<dbReference type="SMART" id="SM00088">
    <property type="entry name" value="PINT"/>
    <property type="match status" value="1"/>
</dbReference>
<name>A0AAV7KGJ1_9METZ</name>
<dbReference type="SUPFAM" id="SSF48452">
    <property type="entry name" value="TPR-like"/>
    <property type="match status" value="1"/>
</dbReference>
<evidence type="ECO:0000313" key="8">
    <source>
        <dbReference type="EMBL" id="KAI6660427.1"/>
    </source>
</evidence>
<keyword evidence="4" id="KW-0963">Cytoplasm</keyword>
<proteinExistence type="inferred from homology"/>
<evidence type="ECO:0000256" key="5">
    <source>
        <dbReference type="ARBA" id="ARBA00022790"/>
    </source>
</evidence>
<sequence length="460" mass="52119">MAVFKSQGASLHVESATKDTKELDDYTVENTSLDLDAISQSYSGLMKIKRLIHIAKHCPMLALDATHYAVEEVKSTFNIAAFQDICNIRHHLTKDPKDSSTCPEAISWIEDRKRQSSLILETLDKDLKSFRSHSIKESIRRGYDDLGDHYLKCGDLTNAFKCYSRAKDYCLSDKHFYGLYLNIIVVSVFVGNWSTVINYYNKADSYGIISNKQLAKQADMLKIKSRLLAAVGLAEMCLERYKNAARYFLQLSVDAFDFPEILSAHDVAIYAGLCALATYDRPDLNNKVISSNTFKEFLELEPTLRNAICQFYDSKYTACLGSLRSIQGDLLLDPFLAPHVTRLLGEIRRRALVQYFTPYSSVDMNKMAESFESTIGELEDEISSLILEGKIQGRIDANAKILYSRSVDPRMLSFKHVLEAGRAYNQQTAYLLLRANMMKQKVSVGHAQFGTAYEQEAEYL</sequence>
<dbReference type="PANTHER" id="PTHR14145">
    <property type="entry name" value="26S PROTESOME SUBUNIT 6"/>
    <property type="match status" value="1"/>
</dbReference>
<dbReference type="GO" id="GO:0008180">
    <property type="term" value="C:COP9 signalosome"/>
    <property type="evidence" value="ECO:0007669"/>
    <property type="project" value="UniProtKB-KW"/>
</dbReference>
<protein>
    <submittedName>
        <fullName evidence="8">COP9 signalosome complex subunit 1</fullName>
    </submittedName>
</protein>
<keyword evidence="5" id="KW-0736">Signalosome</keyword>
<dbReference type="InterPro" id="IPR045135">
    <property type="entry name" value="Rpn7_N"/>
</dbReference>
<comment type="caution">
    <text evidence="8">The sequence shown here is derived from an EMBL/GenBank/DDBJ whole genome shotgun (WGS) entry which is preliminary data.</text>
</comment>
<reference evidence="8 9" key="1">
    <citation type="journal article" date="2023" name="BMC Biol.">
        <title>The compact genome of the sponge Oopsacas minuta (Hexactinellida) is lacking key metazoan core genes.</title>
        <authorList>
            <person name="Santini S."/>
            <person name="Schenkelaars Q."/>
            <person name="Jourda C."/>
            <person name="Duchesne M."/>
            <person name="Belahbib H."/>
            <person name="Rocher C."/>
            <person name="Selva M."/>
            <person name="Riesgo A."/>
            <person name="Vervoort M."/>
            <person name="Leys S.P."/>
            <person name="Kodjabachian L."/>
            <person name="Le Bivic A."/>
            <person name="Borchiellini C."/>
            <person name="Claverie J.M."/>
            <person name="Renard E."/>
        </authorList>
    </citation>
    <scope>NUCLEOTIDE SEQUENCE [LARGE SCALE GENOMIC DNA]</scope>
    <source>
        <strain evidence="8">SPO-2</strain>
    </source>
</reference>
<evidence type="ECO:0000256" key="6">
    <source>
        <dbReference type="ARBA" id="ARBA00023242"/>
    </source>
</evidence>
<dbReference type="Gene3D" id="1.25.40.570">
    <property type="match status" value="1"/>
</dbReference>
<dbReference type="InterPro" id="IPR000717">
    <property type="entry name" value="PCI_dom"/>
</dbReference>
<evidence type="ECO:0000313" key="9">
    <source>
        <dbReference type="Proteomes" id="UP001165289"/>
    </source>
</evidence>
<dbReference type="Pfam" id="PF01399">
    <property type="entry name" value="PCI"/>
    <property type="match status" value="1"/>
</dbReference>
<evidence type="ECO:0000256" key="1">
    <source>
        <dbReference type="ARBA" id="ARBA00004123"/>
    </source>
</evidence>
<organism evidence="8 9">
    <name type="scientific">Oopsacas minuta</name>
    <dbReference type="NCBI Taxonomy" id="111878"/>
    <lineage>
        <taxon>Eukaryota</taxon>
        <taxon>Metazoa</taxon>
        <taxon>Porifera</taxon>
        <taxon>Hexactinellida</taxon>
        <taxon>Hexasterophora</taxon>
        <taxon>Lyssacinosida</taxon>
        <taxon>Leucopsacidae</taxon>
        <taxon>Oopsacas</taxon>
    </lineage>
</organism>
<evidence type="ECO:0000256" key="2">
    <source>
        <dbReference type="ARBA" id="ARBA00004496"/>
    </source>
</evidence>
<evidence type="ECO:0000256" key="4">
    <source>
        <dbReference type="ARBA" id="ARBA00022490"/>
    </source>
</evidence>
<dbReference type="AlphaFoldDB" id="A0AAV7KGJ1"/>
<keyword evidence="6" id="KW-0539">Nucleus</keyword>
<dbReference type="SUPFAM" id="SSF46785">
    <property type="entry name" value="Winged helix' DNA-binding domain"/>
    <property type="match status" value="1"/>
</dbReference>
<gene>
    <name evidence="8" type="ORF">LOD99_14013</name>
</gene>
<accession>A0AAV7KGJ1</accession>
<evidence type="ECO:0000259" key="7">
    <source>
        <dbReference type="PROSITE" id="PS50250"/>
    </source>
</evidence>
<dbReference type="InterPro" id="IPR011990">
    <property type="entry name" value="TPR-like_helical_dom_sf"/>
</dbReference>
<comment type="similarity">
    <text evidence="3">Belongs to the CSN1 family.</text>
</comment>
<dbReference type="InterPro" id="IPR019585">
    <property type="entry name" value="Rpn7/CSN1"/>
</dbReference>
<feature type="domain" description="PCI" evidence="7">
    <location>
        <begin position="239"/>
        <end position="409"/>
    </location>
</feature>
<dbReference type="EMBL" id="JAKMXF010000033">
    <property type="protein sequence ID" value="KAI6660427.1"/>
    <property type="molecule type" value="Genomic_DNA"/>
</dbReference>
<evidence type="ECO:0000256" key="3">
    <source>
        <dbReference type="ARBA" id="ARBA00008793"/>
    </source>
</evidence>
<dbReference type="InterPro" id="IPR036390">
    <property type="entry name" value="WH_DNA-bd_sf"/>
</dbReference>
<comment type="subcellular location">
    <subcellularLocation>
        <location evidence="2">Cytoplasm</location>
    </subcellularLocation>
    <subcellularLocation>
        <location evidence="1">Nucleus</location>
    </subcellularLocation>
</comment>
<dbReference type="Proteomes" id="UP001165289">
    <property type="component" value="Unassembled WGS sequence"/>
</dbReference>
<dbReference type="GO" id="GO:0005737">
    <property type="term" value="C:cytoplasm"/>
    <property type="evidence" value="ECO:0007669"/>
    <property type="project" value="UniProtKB-SubCell"/>
</dbReference>
<dbReference type="PROSITE" id="PS50250">
    <property type="entry name" value="PCI"/>
    <property type="match status" value="1"/>
</dbReference>
<dbReference type="Pfam" id="PF10602">
    <property type="entry name" value="RPN7"/>
    <property type="match status" value="1"/>
</dbReference>
<keyword evidence="9" id="KW-1185">Reference proteome</keyword>